<gene>
    <name evidence="2" type="ORF">METZ01_LOCUS276888</name>
</gene>
<dbReference type="EMBL" id="UINC01080781">
    <property type="protein sequence ID" value="SVC24034.1"/>
    <property type="molecule type" value="Genomic_DNA"/>
</dbReference>
<feature type="compositionally biased region" description="Low complexity" evidence="1">
    <location>
        <begin position="56"/>
        <end position="70"/>
    </location>
</feature>
<feature type="region of interest" description="Disordered" evidence="1">
    <location>
        <begin position="20"/>
        <end position="70"/>
    </location>
</feature>
<dbReference type="AlphaFoldDB" id="A0A382KGA9"/>
<name>A0A382KGA9_9ZZZZ</name>
<reference evidence="2" key="1">
    <citation type="submission" date="2018-05" db="EMBL/GenBank/DDBJ databases">
        <authorList>
            <person name="Lanie J.A."/>
            <person name="Ng W.-L."/>
            <person name="Kazmierczak K.M."/>
            <person name="Andrzejewski T.M."/>
            <person name="Davidsen T.M."/>
            <person name="Wayne K.J."/>
            <person name="Tettelin H."/>
            <person name="Glass J.I."/>
            <person name="Rusch D."/>
            <person name="Podicherti R."/>
            <person name="Tsui H.-C.T."/>
            <person name="Winkler M.E."/>
        </authorList>
    </citation>
    <scope>NUCLEOTIDE SEQUENCE</scope>
</reference>
<evidence type="ECO:0000313" key="2">
    <source>
        <dbReference type="EMBL" id="SVC24034.1"/>
    </source>
</evidence>
<feature type="non-terminal residue" evidence="2">
    <location>
        <position position="1"/>
    </location>
</feature>
<evidence type="ECO:0000256" key="1">
    <source>
        <dbReference type="SAM" id="MobiDB-lite"/>
    </source>
</evidence>
<sequence>PARNSRHTIPAWPRWSGKFFATPGGATNAPPSVSRPATYRASTRSKPPSSSGQRNSTISTSSTSGSRTRS</sequence>
<feature type="compositionally biased region" description="Polar residues" evidence="1">
    <location>
        <begin position="40"/>
        <end position="55"/>
    </location>
</feature>
<feature type="non-terminal residue" evidence="2">
    <location>
        <position position="70"/>
    </location>
</feature>
<protein>
    <submittedName>
        <fullName evidence="2">Uncharacterized protein</fullName>
    </submittedName>
</protein>
<organism evidence="2">
    <name type="scientific">marine metagenome</name>
    <dbReference type="NCBI Taxonomy" id="408172"/>
    <lineage>
        <taxon>unclassified sequences</taxon>
        <taxon>metagenomes</taxon>
        <taxon>ecological metagenomes</taxon>
    </lineage>
</organism>
<accession>A0A382KGA9</accession>
<proteinExistence type="predicted"/>